<dbReference type="RefSeq" id="XP_041190876.1">
    <property type="nucleotide sequence ID" value="XM_041333117.1"/>
</dbReference>
<sequence>MDLNQAEFLCSKIPAFRRYQPWDSCTDLLIDEIFNEYDERWLLHKKVLPDFDVKCNTPTRSQLLKLCEAFDKFRVMRDQVFFAVGNMLVAEIIHKSIEKQTTFMMQLLEKHSECAKDNKTSFTGSQQACQPLLQDLPQQHLGWLMQAICGISSLGLALCAKVCKVSTGVDGIAMADKECHCITFSFHEREASVPTDKGEKTKMVQIKALEMAVNEEDPEILANEGKKTKMVRMKALEMAVDEEDPSS</sequence>
<accession>A0A9P7E6U6</accession>
<evidence type="ECO:0000313" key="1">
    <source>
        <dbReference type="EMBL" id="KAG1812853.1"/>
    </source>
</evidence>
<reference evidence="1" key="1">
    <citation type="journal article" date="2020" name="New Phytol.">
        <title>Comparative genomics reveals dynamic genome evolution in host specialist ectomycorrhizal fungi.</title>
        <authorList>
            <person name="Lofgren L.A."/>
            <person name="Nguyen N.H."/>
            <person name="Vilgalys R."/>
            <person name="Ruytinx J."/>
            <person name="Liao H.L."/>
            <person name="Branco S."/>
            <person name="Kuo A."/>
            <person name="LaButti K."/>
            <person name="Lipzen A."/>
            <person name="Andreopoulos W."/>
            <person name="Pangilinan J."/>
            <person name="Riley R."/>
            <person name="Hundley H."/>
            <person name="Na H."/>
            <person name="Barry K."/>
            <person name="Grigoriev I.V."/>
            <person name="Stajich J.E."/>
            <person name="Kennedy P.G."/>
        </authorList>
    </citation>
    <scope>NUCLEOTIDE SEQUENCE</scope>
    <source>
        <strain evidence="1">MN1</strain>
    </source>
</reference>
<gene>
    <name evidence="1" type="ORF">BJ212DRAFT_1301328</name>
</gene>
<dbReference type="AlphaFoldDB" id="A0A9P7E6U6"/>
<dbReference type="EMBL" id="JABBWG010000025">
    <property type="protein sequence ID" value="KAG1812853.1"/>
    <property type="molecule type" value="Genomic_DNA"/>
</dbReference>
<dbReference type="GeneID" id="64627134"/>
<name>A0A9P7E6U6_9AGAM</name>
<comment type="caution">
    <text evidence="1">The sequence shown here is derived from an EMBL/GenBank/DDBJ whole genome shotgun (WGS) entry which is preliminary data.</text>
</comment>
<protein>
    <submittedName>
        <fullName evidence="1">Uncharacterized protein</fullName>
    </submittedName>
</protein>
<dbReference type="Proteomes" id="UP000807769">
    <property type="component" value="Unassembled WGS sequence"/>
</dbReference>
<dbReference type="OrthoDB" id="2620909at2759"/>
<keyword evidence="2" id="KW-1185">Reference proteome</keyword>
<evidence type="ECO:0000313" key="2">
    <source>
        <dbReference type="Proteomes" id="UP000807769"/>
    </source>
</evidence>
<organism evidence="1 2">
    <name type="scientific">Suillus subaureus</name>
    <dbReference type="NCBI Taxonomy" id="48587"/>
    <lineage>
        <taxon>Eukaryota</taxon>
        <taxon>Fungi</taxon>
        <taxon>Dikarya</taxon>
        <taxon>Basidiomycota</taxon>
        <taxon>Agaricomycotina</taxon>
        <taxon>Agaricomycetes</taxon>
        <taxon>Agaricomycetidae</taxon>
        <taxon>Boletales</taxon>
        <taxon>Suillineae</taxon>
        <taxon>Suillaceae</taxon>
        <taxon>Suillus</taxon>
    </lineage>
</organism>
<proteinExistence type="predicted"/>